<feature type="compositionally biased region" description="Basic and acidic residues" evidence="11">
    <location>
        <begin position="210"/>
        <end position="222"/>
    </location>
</feature>
<dbReference type="SMART" id="SM00220">
    <property type="entry name" value="S_TKc"/>
    <property type="match status" value="1"/>
</dbReference>
<keyword evidence="2" id="KW-0723">Serine/threonine-protein kinase</keyword>
<evidence type="ECO:0000256" key="2">
    <source>
        <dbReference type="ARBA" id="ARBA00022527"/>
    </source>
</evidence>
<accession>A0AAN9M6P6</accession>
<dbReference type="InterPro" id="IPR008271">
    <property type="entry name" value="Ser/Thr_kinase_AS"/>
</dbReference>
<evidence type="ECO:0000256" key="1">
    <source>
        <dbReference type="ARBA" id="ARBA00000900"/>
    </source>
</evidence>
<reference evidence="13 14" key="1">
    <citation type="submission" date="2024-01" db="EMBL/GenBank/DDBJ databases">
        <title>The genomes of 5 underutilized Papilionoideae crops provide insights into root nodulation and disease resistanc.</title>
        <authorList>
            <person name="Jiang F."/>
        </authorList>
    </citation>
    <scope>NUCLEOTIDE SEQUENCE [LARGE SCALE GENOMIC DNA]</scope>
    <source>
        <strain evidence="13">LVBAO_FW01</strain>
        <tissue evidence="13">Leaves</tissue>
    </source>
</reference>
<sequence>MFPMQTPSPIAAEGDSTVIAVNAGRNSHCAVKWAVEHLLKKNSLCVLIHVRTKTMHPHDVVDVPKEGRPPTEEELHQLFLPFRGFCARRGIEAKELVLHDIDVPNALTDYVVENSISNVVIGAVASPWSALIRRFNKDADVPTSLAKSLPETCTLYVISKGKVQHIRPTGHPHHHINIAPTRSIEEIVTILQNAPLVHPHKSHANTTNSEDTHRKPIKDAIGRDSSNVWESLREIKGAKLTTSRKSNEDSNSPRGPAEYSSSSLKSSNRSSPDNSDSTVQQLGLHLIDKSHGNHEVVFNLDNHKGSSLKPLVNMEMEMRKLKLELKKTTEKYGMACKEAVLAKQKAMEIEKFRQEKERNVEQARLAEEAALALAGVERQKAKAAMKSAEMSRRLAKMESQKRKEAELRAKHEEEERSKALHEVVYNSIPYRRYDIKEIEVATNKFDNALKIGEGGYGPVFRGLIHHTVVAIKAVRPDIAHGERQFQQEVIILSTIRHPNMVLLLGACPEFGCLVYEYMENGSLEDRLFQKDNSPPIPWKTRFKIASEIATCLLFLHQTKPEPLVHRDLKPANILLDKSYVSKISDVGLARLVPPSVANKTTQYCMTGAAGTFCYIDPEYQQTGLLGVKSDIYSLGMVLLQIITAKPPMGLTHMVENAIQTDTLIEVLDPSVTDWPVEETLSFAKLALKCSELRKRDRPDLGTVVLPELNRISSIWDSEDPLTD</sequence>
<dbReference type="InterPro" id="IPR014729">
    <property type="entry name" value="Rossmann-like_a/b/a_fold"/>
</dbReference>
<dbReference type="Gene3D" id="3.40.50.620">
    <property type="entry name" value="HUPs"/>
    <property type="match status" value="1"/>
</dbReference>
<feature type="domain" description="Protein kinase" evidence="12">
    <location>
        <begin position="445"/>
        <end position="708"/>
    </location>
</feature>
<dbReference type="FunFam" id="1.10.510.10:FF:001023">
    <property type="entry name" value="Os07g0541700 protein"/>
    <property type="match status" value="1"/>
</dbReference>
<evidence type="ECO:0000313" key="13">
    <source>
        <dbReference type="EMBL" id="KAK7349275.1"/>
    </source>
</evidence>
<feature type="region of interest" description="Disordered" evidence="11">
    <location>
        <begin position="392"/>
        <end position="413"/>
    </location>
</feature>
<dbReference type="InterPro" id="IPR000719">
    <property type="entry name" value="Prot_kinase_dom"/>
</dbReference>
<dbReference type="InterPro" id="IPR001245">
    <property type="entry name" value="Ser-Thr/Tyr_kinase_cat_dom"/>
</dbReference>
<dbReference type="PANTHER" id="PTHR45647">
    <property type="entry name" value="OS02G0152300 PROTEIN"/>
    <property type="match status" value="1"/>
</dbReference>
<comment type="caution">
    <text evidence="13">The sequence shown here is derived from an EMBL/GenBank/DDBJ whole genome shotgun (WGS) entry which is preliminary data.</text>
</comment>
<dbReference type="InterPro" id="IPR011009">
    <property type="entry name" value="Kinase-like_dom_sf"/>
</dbReference>
<dbReference type="FunFam" id="3.30.200.20:FF:000162">
    <property type="entry name" value="Adenine nucleotide alpha hydrolase-like domain kinase"/>
    <property type="match status" value="1"/>
</dbReference>
<evidence type="ECO:0000256" key="8">
    <source>
        <dbReference type="ARBA" id="ARBA00047899"/>
    </source>
</evidence>
<dbReference type="GO" id="GO:0005524">
    <property type="term" value="F:ATP binding"/>
    <property type="evidence" value="ECO:0007669"/>
    <property type="project" value="UniProtKB-KW"/>
</dbReference>
<keyword evidence="14" id="KW-1185">Reference proteome</keyword>
<feature type="region of interest" description="Disordered" evidence="11">
    <location>
        <begin position="195"/>
        <end position="223"/>
    </location>
</feature>
<dbReference type="Proteomes" id="UP001367508">
    <property type="component" value="Unassembled WGS sequence"/>
</dbReference>
<evidence type="ECO:0000256" key="7">
    <source>
        <dbReference type="ARBA" id="ARBA00022840"/>
    </source>
</evidence>
<evidence type="ECO:0000256" key="6">
    <source>
        <dbReference type="ARBA" id="ARBA00022786"/>
    </source>
</evidence>
<feature type="coiled-coil region" evidence="10">
    <location>
        <begin position="311"/>
        <end position="369"/>
    </location>
</feature>
<comment type="catalytic activity">
    <reaction evidence="8">
        <text>L-threonyl-[protein] + ATP = O-phospho-L-threonyl-[protein] + ADP + H(+)</text>
        <dbReference type="Rhea" id="RHEA:46608"/>
        <dbReference type="Rhea" id="RHEA-COMP:11060"/>
        <dbReference type="Rhea" id="RHEA-COMP:11605"/>
        <dbReference type="ChEBI" id="CHEBI:15378"/>
        <dbReference type="ChEBI" id="CHEBI:30013"/>
        <dbReference type="ChEBI" id="CHEBI:30616"/>
        <dbReference type="ChEBI" id="CHEBI:61977"/>
        <dbReference type="ChEBI" id="CHEBI:456216"/>
        <dbReference type="EC" id="2.7.11.1"/>
    </reaction>
</comment>
<feature type="compositionally biased region" description="Low complexity" evidence="11">
    <location>
        <begin position="260"/>
        <end position="277"/>
    </location>
</feature>
<dbReference type="Gene3D" id="3.30.200.20">
    <property type="entry name" value="Phosphorylase Kinase, domain 1"/>
    <property type="match status" value="1"/>
</dbReference>
<evidence type="ECO:0000256" key="9">
    <source>
        <dbReference type="ARBA" id="ARBA00048679"/>
    </source>
</evidence>
<dbReference type="GO" id="GO:0004674">
    <property type="term" value="F:protein serine/threonine kinase activity"/>
    <property type="evidence" value="ECO:0007669"/>
    <property type="project" value="UniProtKB-KW"/>
</dbReference>
<keyword evidence="7" id="KW-0067">ATP-binding</keyword>
<feature type="region of interest" description="Disordered" evidence="11">
    <location>
        <begin position="239"/>
        <end position="279"/>
    </location>
</feature>
<comment type="catalytic activity">
    <reaction evidence="9">
        <text>L-seryl-[protein] + ATP = O-phospho-L-seryl-[protein] + ADP + H(+)</text>
        <dbReference type="Rhea" id="RHEA:17989"/>
        <dbReference type="Rhea" id="RHEA-COMP:9863"/>
        <dbReference type="Rhea" id="RHEA-COMP:11604"/>
        <dbReference type="ChEBI" id="CHEBI:15378"/>
        <dbReference type="ChEBI" id="CHEBI:29999"/>
        <dbReference type="ChEBI" id="CHEBI:30616"/>
        <dbReference type="ChEBI" id="CHEBI:83421"/>
        <dbReference type="ChEBI" id="CHEBI:456216"/>
        <dbReference type="EC" id="2.7.11.1"/>
    </reaction>
</comment>
<evidence type="ECO:0000313" key="14">
    <source>
        <dbReference type="Proteomes" id="UP001367508"/>
    </source>
</evidence>
<feature type="compositionally biased region" description="Polar residues" evidence="11">
    <location>
        <begin position="240"/>
        <end position="253"/>
    </location>
</feature>
<dbReference type="Pfam" id="PF07714">
    <property type="entry name" value="PK_Tyr_Ser-Thr"/>
    <property type="match status" value="1"/>
</dbReference>
<dbReference type="PROSITE" id="PS50011">
    <property type="entry name" value="PROTEIN_KINASE_DOM"/>
    <property type="match status" value="1"/>
</dbReference>
<dbReference type="SUPFAM" id="SSF56112">
    <property type="entry name" value="Protein kinase-like (PK-like)"/>
    <property type="match status" value="1"/>
</dbReference>
<evidence type="ECO:0000256" key="3">
    <source>
        <dbReference type="ARBA" id="ARBA00022679"/>
    </source>
</evidence>
<dbReference type="GO" id="GO:0061630">
    <property type="term" value="F:ubiquitin protein ligase activity"/>
    <property type="evidence" value="ECO:0007669"/>
    <property type="project" value="UniProtKB-EC"/>
</dbReference>
<dbReference type="InterPro" id="IPR051348">
    <property type="entry name" value="U-box_ubiquitin_ligases"/>
</dbReference>
<dbReference type="Gene3D" id="1.10.510.10">
    <property type="entry name" value="Transferase(Phosphotransferase) domain 1"/>
    <property type="match status" value="1"/>
</dbReference>
<keyword evidence="5" id="KW-0418">Kinase</keyword>
<keyword evidence="10" id="KW-0175">Coiled coil</keyword>
<keyword evidence="3" id="KW-0808">Transferase</keyword>
<keyword evidence="4" id="KW-0547">Nucleotide-binding</keyword>
<evidence type="ECO:0000256" key="10">
    <source>
        <dbReference type="SAM" id="Coils"/>
    </source>
</evidence>
<gene>
    <name evidence="13" type="ORF">VNO77_06518</name>
</gene>
<dbReference type="PROSITE" id="PS00108">
    <property type="entry name" value="PROTEIN_KINASE_ST"/>
    <property type="match status" value="1"/>
</dbReference>
<protein>
    <recommendedName>
        <fullName evidence="12">Protein kinase domain-containing protein</fullName>
    </recommendedName>
</protein>
<keyword evidence="6" id="KW-0833">Ubl conjugation pathway</keyword>
<dbReference type="PANTHER" id="PTHR45647:SF51">
    <property type="entry name" value="PROTEIN KINASE SUPERFAMILY PROTEIN"/>
    <property type="match status" value="1"/>
</dbReference>
<name>A0AAN9M6P6_CANGL</name>
<dbReference type="EMBL" id="JAYMYQ010000002">
    <property type="protein sequence ID" value="KAK7349275.1"/>
    <property type="molecule type" value="Genomic_DNA"/>
</dbReference>
<dbReference type="SUPFAM" id="SSF52402">
    <property type="entry name" value="Adenine nucleotide alpha hydrolases-like"/>
    <property type="match status" value="1"/>
</dbReference>
<evidence type="ECO:0000259" key="12">
    <source>
        <dbReference type="PROSITE" id="PS50011"/>
    </source>
</evidence>
<comment type="catalytic activity">
    <reaction evidence="1">
        <text>S-ubiquitinyl-[E2 ubiquitin-conjugating enzyme]-L-cysteine + [acceptor protein]-L-lysine = [E2 ubiquitin-conjugating enzyme]-L-cysteine + N(6)-ubiquitinyl-[acceptor protein]-L-lysine.</text>
        <dbReference type="EC" id="2.3.2.27"/>
    </reaction>
</comment>
<proteinExistence type="predicted"/>
<organism evidence="13 14">
    <name type="scientific">Canavalia gladiata</name>
    <name type="common">Sword bean</name>
    <name type="synonym">Dolichos gladiatus</name>
    <dbReference type="NCBI Taxonomy" id="3824"/>
    <lineage>
        <taxon>Eukaryota</taxon>
        <taxon>Viridiplantae</taxon>
        <taxon>Streptophyta</taxon>
        <taxon>Embryophyta</taxon>
        <taxon>Tracheophyta</taxon>
        <taxon>Spermatophyta</taxon>
        <taxon>Magnoliopsida</taxon>
        <taxon>eudicotyledons</taxon>
        <taxon>Gunneridae</taxon>
        <taxon>Pentapetalae</taxon>
        <taxon>rosids</taxon>
        <taxon>fabids</taxon>
        <taxon>Fabales</taxon>
        <taxon>Fabaceae</taxon>
        <taxon>Papilionoideae</taxon>
        <taxon>50 kb inversion clade</taxon>
        <taxon>NPAAA clade</taxon>
        <taxon>indigoferoid/millettioid clade</taxon>
        <taxon>Phaseoleae</taxon>
        <taxon>Canavalia</taxon>
    </lineage>
</organism>
<dbReference type="AlphaFoldDB" id="A0AAN9M6P6"/>
<evidence type="ECO:0000256" key="5">
    <source>
        <dbReference type="ARBA" id="ARBA00022777"/>
    </source>
</evidence>
<evidence type="ECO:0000256" key="11">
    <source>
        <dbReference type="SAM" id="MobiDB-lite"/>
    </source>
</evidence>
<evidence type="ECO:0000256" key="4">
    <source>
        <dbReference type="ARBA" id="ARBA00022741"/>
    </source>
</evidence>